<keyword evidence="3" id="KW-0732">Signal</keyword>
<protein>
    <recommendedName>
        <fullName evidence="2">Superoxide dismutase [Cu-Zn]</fullName>
        <ecNumber evidence="2">1.15.1.1</ecNumber>
    </recommendedName>
</protein>
<dbReference type="PANTHER" id="PTHR10003">
    <property type="entry name" value="SUPEROXIDE DISMUTASE CU-ZN -RELATED"/>
    <property type="match status" value="1"/>
</dbReference>
<reference evidence="5 6" key="1">
    <citation type="submission" date="2024-01" db="EMBL/GenBank/DDBJ databases">
        <title>New evidence supports the origin of RcGTA from prophage.</title>
        <authorList>
            <person name="Xu Y."/>
            <person name="Liu B."/>
            <person name="Chen F."/>
        </authorList>
    </citation>
    <scope>NUCLEOTIDE SEQUENCE [LARGE SCALE GENOMIC DNA]</scope>
    <source>
        <strain evidence="5 6">CBW1107-2</strain>
    </source>
</reference>
<proteinExistence type="inferred from homology"/>
<evidence type="ECO:0000256" key="2">
    <source>
        <dbReference type="RuleBase" id="RU000393"/>
    </source>
</evidence>
<evidence type="ECO:0000259" key="4">
    <source>
        <dbReference type="Pfam" id="PF00080"/>
    </source>
</evidence>
<dbReference type="PRINTS" id="PR00068">
    <property type="entry name" value="CUZNDISMTASE"/>
</dbReference>
<dbReference type="InterPro" id="IPR018152">
    <property type="entry name" value="SOD_Cu/Zn_BS"/>
</dbReference>
<keyword evidence="2" id="KW-0479">Metal-binding</keyword>
<comment type="caution">
    <text evidence="5">The sequence shown here is derived from an EMBL/GenBank/DDBJ whole genome shotgun (WGS) entry which is preliminary data.</text>
</comment>
<sequence>MMKASILAGALVLIGQTGLHAQEGGASTATFSNTRGESIGEAKLTAVPSGVLIELDVDGLTPESWVSFHIHETGECDPSSDFETAGGHFNPTSADHGLLVEGGPHAGDMPNQYVGSTGMLKSAVFNSMVNLEGDAGITGKSLVIHGGQDDYKTQPSGDAGPRIACAVIE</sequence>
<feature type="signal peptide" evidence="3">
    <location>
        <begin position="1"/>
        <end position="21"/>
    </location>
</feature>
<comment type="cofactor">
    <cofactor evidence="2">
        <name>Cu cation</name>
        <dbReference type="ChEBI" id="CHEBI:23378"/>
    </cofactor>
    <text evidence="2">Binds 1 copper ion per subunit.</text>
</comment>
<name>A0ABV3X0G8_9HYPH</name>
<evidence type="ECO:0000313" key="5">
    <source>
        <dbReference type="EMBL" id="MEX4010265.1"/>
    </source>
</evidence>
<gene>
    <name evidence="5" type="ORF">V1479_23370</name>
</gene>
<comment type="cofactor">
    <cofactor evidence="2">
        <name>Zn(2+)</name>
        <dbReference type="ChEBI" id="CHEBI:29105"/>
    </cofactor>
    <text evidence="2">Binds 1 zinc ion per subunit.</text>
</comment>
<dbReference type="PROSITE" id="PS00332">
    <property type="entry name" value="SOD_CU_ZN_2"/>
    <property type="match status" value="1"/>
</dbReference>
<evidence type="ECO:0000313" key="6">
    <source>
        <dbReference type="Proteomes" id="UP001559025"/>
    </source>
</evidence>
<dbReference type="EMBL" id="JAZHFV010000011">
    <property type="protein sequence ID" value="MEX4010265.1"/>
    <property type="molecule type" value="Genomic_DNA"/>
</dbReference>
<comment type="function">
    <text evidence="2">Destroys radicals which are normally produced within the cells and which are toxic to biological systems.</text>
</comment>
<dbReference type="SUPFAM" id="SSF49329">
    <property type="entry name" value="Cu,Zn superoxide dismutase-like"/>
    <property type="match status" value="1"/>
</dbReference>
<comment type="similarity">
    <text evidence="1 2">Belongs to the Cu-Zn superoxide dismutase family.</text>
</comment>
<dbReference type="Pfam" id="PF00080">
    <property type="entry name" value="Sod_Cu"/>
    <property type="match status" value="1"/>
</dbReference>
<dbReference type="EC" id="1.15.1.1" evidence="2"/>
<dbReference type="Proteomes" id="UP001559025">
    <property type="component" value="Unassembled WGS sequence"/>
</dbReference>
<feature type="domain" description="Superoxide dismutase copper/zinc binding" evidence="4">
    <location>
        <begin position="40"/>
        <end position="168"/>
    </location>
</feature>
<dbReference type="InterPro" id="IPR001424">
    <property type="entry name" value="SOD_Cu_Zn_dom"/>
</dbReference>
<keyword evidence="2" id="KW-0560">Oxidoreductase</keyword>
<keyword evidence="2" id="KW-0862">Zinc</keyword>
<evidence type="ECO:0000256" key="3">
    <source>
        <dbReference type="SAM" id="SignalP"/>
    </source>
</evidence>
<comment type="catalytic activity">
    <reaction evidence="2">
        <text>2 superoxide + 2 H(+) = H2O2 + O2</text>
        <dbReference type="Rhea" id="RHEA:20696"/>
        <dbReference type="ChEBI" id="CHEBI:15378"/>
        <dbReference type="ChEBI" id="CHEBI:15379"/>
        <dbReference type="ChEBI" id="CHEBI:16240"/>
        <dbReference type="ChEBI" id="CHEBI:18421"/>
        <dbReference type="EC" id="1.15.1.1"/>
    </reaction>
</comment>
<organism evidence="5 6">
    <name type="scientific">Neoaquamicrobium sediminum</name>
    <dbReference type="NCBI Taxonomy" id="1849104"/>
    <lineage>
        <taxon>Bacteria</taxon>
        <taxon>Pseudomonadati</taxon>
        <taxon>Pseudomonadota</taxon>
        <taxon>Alphaproteobacteria</taxon>
        <taxon>Hyphomicrobiales</taxon>
        <taxon>Phyllobacteriaceae</taxon>
        <taxon>Neoaquamicrobium</taxon>
    </lineage>
</organism>
<dbReference type="Gene3D" id="2.60.40.200">
    <property type="entry name" value="Superoxide dismutase, copper/zinc binding domain"/>
    <property type="match status" value="1"/>
</dbReference>
<dbReference type="InterPro" id="IPR036423">
    <property type="entry name" value="SOD-like_Cu/Zn_dom_sf"/>
</dbReference>
<keyword evidence="6" id="KW-1185">Reference proteome</keyword>
<evidence type="ECO:0000256" key="1">
    <source>
        <dbReference type="ARBA" id="ARBA00010457"/>
    </source>
</evidence>
<dbReference type="CDD" id="cd00305">
    <property type="entry name" value="Cu-Zn_Superoxide_Dismutase"/>
    <property type="match status" value="1"/>
</dbReference>
<feature type="chain" id="PRO_5045532825" description="Superoxide dismutase [Cu-Zn]" evidence="3">
    <location>
        <begin position="22"/>
        <end position="169"/>
    </location>
</feature>
<dbReference type="InterPro" id="IPR024134">
    <property type="entry name" value="SOD_Cu/Zn_/chaperone"/>
</dbReference>
<accession>A0ABV3X0G8</accession>
<keyword evidence="2" id="KW-0186">Copper</keyword>